<feature type="domain" description="2EXR" evidence="1">
    <location>
        <begin position="15"/>
        <end position="84"/>
    </location>
</feature>
<evidence type="ECO:0000259" key="1">
    <source>
        <dbReference type="Pfam" id="PF20150"/>
    </source>
</evidence>
<gene>
    <name evidence="2" type="ORF">VMCG_10375</name>
</gene>
<dbReference type="InterPro" id="IPR045518">
    <property type="entry name" value="2EXR"/>
</dbReference>
<dbReference type="OrthoDB" id="3473305at2759"/>
<dbReference type="Proteomes" id="UP000283895">
    <property type="component" value="Unassembled WGS sequence"/>
</dbReference>
<comment type="caution">
    <text evidence="2">The sequence shown here is derived from an EMBL/GenBank/DDBJ whole genome shotgun (WGS) entry which is preliminary data.</text>
</comment>
<name>A0A423VC94_9PEZI</name>
<dbReference type="EMBL" id="LKEA01000078">
    <property type="protein sequence ID" value="ROV88558.1"/>
    <property type="molecule type" value="Genomic_DNA"/>
</dbReference>
<proteinExistence type="predicted"/>
<sequence>MKQRMCTIDQPGLGRLPLEIRRAIWKECLPEPATSPELYFYNRDDFGPDQVSTGNGAPGSHVRFKVVIDYPVILHVCHESRDEDNISDLWGIFDRQRNDPTGVFKQIRHLALGSWHFLDRHAYRFWFELLCTLHALRHVSIIFGSYWGFLEAASRYHNEMCEFRHFTLAPFTEEVAWMHPDFEALDDTEFAPLRVTDLIVDLEDALSTNEVVDEDYAPWNKDPGRWLFGFSAKKMVADPIESSPGLERFNSRDGLS</sequence>
<protein>
    <recommendedName>
        <fullName evidence="1">2EXR domain-containing protein</fullName>
    </recommendedName>
</protein>
<accession>A0A423VC94</accession>
<dbReference type="AlphaFoldDB" id="A0A423VC94"/>
<keyword evidence="3" id="KW-1185">Reference proteome</keyword>
<dbReference type="Pfam" id="PF20150">
    <property type="entry name" value="2EXR"/>
    <property type="match status" value="1"/>
</dbReference>
<evidence type="ECO:0000313" key="2">
    <source>
        <dbReference type="EMBL" id="ROV88558.1"/>
    </source>
</evidence>
<evidence type="ECO:0000313" key="3">
    <source>
        <dbReference type="Proteomes" id="UP000283895"/>
    </source>
</evidence>
<reference evidence="2 3" key="1">
    <citation type="submission" date="2015-09" db="EMBL/GenBank/DDBJ databases">
        <title>Host preference determinants of Valsa canker pathogens revealed by comparative genomics.</title>
        <authorList>
            <person name="Yin Z."/>
            <person name="Huang L."/>
        </authorList>
    </citation>
    <scope>NUCLEOTIDE SEQUENCE [LARGE SCALE GENOMIC DNA]</scope>
    <source>
        <strain evidence="2 3">03-1</strain>
    </source>
</reference>
<organism evidence="2 3">
    <name type="scientific">Cytospora schulzeri</name>
    <dbReference type="NCBI Taxonomy" id="448051"/>
    <lineage>
        <taxon>Eukaryota</taxon>
        <taxon>Fungi</taxon>
        <taxon>Dikarya</taxon>
        <taxon>Ascomycota</taxon>
        <taxon>Pezizomycotina</taxon>
        <taxon>Sordariomycetes</taxon>
        <taxon>Sordariomycetidae</taxon>
        <taxon>Diaporthales</taxon>
        <taxon>Cytosporaceae</taxon>
        <taxon>Cytospora</taxon>
    </lineage>
</organism>